<proteinExistence type="predicted"/>
<dbReference type="RefSeq" id="WP_038672192.1">
    <property type="nucleotide sequence ID" value="NZ_HF545616.1"/>
</dbReference>
<keyword evidence="2" id="KW-1185">Reference proteome</keyword>
<protein>
    <submittedName>
        <fullName evidence="1">Uncharacterized protein</fullName>
    </submittedName>
</protein>
<reference evidence="1 2" key="1">
    <citation type="journal article" date="2014" name="Int. J. Syst. Evol. Microbiol.">
        <title>Complete genome of a new Firmicutes species belonging to the dominant human colonic microbiota ('Ruminococcus bicirculans') reveals two chromosomes and a selective capacity to utilize plant glucans.</title>
        <authorList>
            <consortium name="NISC Comparative Sequencing Program"/>
            <person name="Wegmann U."/>
            <person name="Louis P."/>
            <person name="Goesmann A."/>
            <person name="Henrissat B."/>
            <person name="Duncan S.H."/>
            <person name="Flint H.J."/>
        </authorList>
    </citation>
    <scope>NUCLEOTIDE SEQUENCE [LARGE SCALE GENOMIC DNA]</scope>
    <source>
        <strain evidence="1 2">80/3</strain>
    </source>
</reference>
<organism evidence="1 2">
    <name type="scientific">Ruminococcus bicirculans</name>
    <name type="common">ex Wegman et al. 2014</name>
    <dbReference type="NCBI Taxonomy" id="1160721"/>
    <lineage>
        <taxon>Bacteria</taxon>
        <taxon>Bacillati</taxon>
        <taxon>Bacillota</taxon>
        <taxon>Clostridia</taxon>
        <taxon>Eubacteriales</taxon>
        <taxon>Oscillospiraceae</taxon>
        <taxon>Ruminococcus</taxon>
    </lineage>
</organism>
<sequence length="65" mass="7150">MITIYKATTSLADRAPILELRGKSTDTKPTDMICGYKVGNGSTFFEIDTGEVFVFDGEALSWVKI</sequence>
<dbReference type="EMBL" id="HF545616">
    <property type="protein sequence ID" value="CCO05273.1"/>
    <property type="molecule type" value="Genomic_DNA"/>
</dbReference>
<dbReference type="Proteomes" id="UP000027600">
    <property type="component" value="Chromosome I"/>
</dbReference>
<name>A0ABM9QH40_9FIRM</name>
<evidence type="ECO:0000313" key="1">
    <source>
        <dbReference type="EMBL" id="CCO05273.1"/>
    </source>
</evidence>
<gene>
    <name evidence="1" type="ORF">RBI_I01571</name>
</gene>
<accession>A0ABM9QH40</accession>
<evidence type="ECO:0000313" key="2">
    <source>
        <dbReference type="Proteomes" id="UP000027600"/>
    </source>
</evidence>